<evidence type="ECO:0000313" key="1">
    <source>
        <dbReference type="EMBL" id="AXH47433.1"/>
    </source>
</evidence>
<evidence type="ECO:0000313" key="2">
    <source>
        <dbReference type="Proteomes" id="UP000257782"/>
    </source>
</evidence>
<dbReference type="Proteomes" id="UP000257782">
    <property type="component" value="Segment"/>
</dbReference>
<proteinExistence type="predicted"/>
<accession>A0A345KWN1</accession>
<reference evidence="1 2" key="1">
    <citation type="submission" date="2018-06" db="EMBL/GenBank/DDBJ databases">
        <authorList>
            <person name="Akers M.E."/>
            <person name="Baldus K."/>
            <person name="Bryant G.N."/>
            <person name="Cevasco M.E."/>
            <person name="Chichester A.M."/>
            <person name="Largen K.M."/>
            <person name="Lehmann E.J."/>
            <person name="Majewski M."/>
            <person name="Pires N."/>
            <person name="Ricci K.D."/>
            <person name="Smith R.L."/>
            <person name="Tancini M.E."/>
            <person name="Williams D.C."/>
            <person name="Butela K.A."/>
            <person name="Garlena R.A."/>
            <person name="Russell D.A."/>
            <person name="Pope W.H."/>
            <person name="Jacobs-Sera D."/>
            <person name="Hatfull G.F."/>
        </authorList>
    </citation>
    <scope>NUCLEOTIDE SEQUENCE [LARGE SCALE GENOMIC DNA]</scope>
</reference>
<gene>
    <name evidence="1" type="primary">70</name>
    <name evidence="1" type="ORF">SEA_HANGMAN_70</name>
</gene>
<sequence length="114" mass="12604">MSNIVCPECGASPLANHQRQCSQPAYVDLRGTITPMGLADRHHSVQHLVDLLEPNPNLPDPLFRVADVAACHRDKMLELLQDGPELAAGLRKLLEAKDCFVRQALLDRVEDEGQ</sequence>
<organism evidence="1 2">
    <name type="scientific">Mycobacterium phage Hangman</name>
    <dbReference type="NCBI Taxonomy" id="2250299"/>
    <lineage>
        <taxon>Viruses</taxon>
        <taxon>Duplodnaviria</taxon>
        <taxon>Heunggongvirae</taxon>
        <taxon>Uroviricota</taxon>
        <taxon>Caudoviricetes</taxon>
        <taxon>Bclasvirinae</taxon>
        <taxon>Coopervirus</taxon>
        <taxon>Coopervirus brownCNA</taxon>
    </lineage>
</organism>
<dbReference type="EMBL" id="MH513970">
    <property type="protein sequence ID" value="AXH47433.1"/>
    <property type="molecule type" value="Genomic_DNA"/>
</dbReference>
<name>A0A345KWN1_9CAUD</name>
<protein>
    <submittedName>
        <fullName evidence="1">Uncharacterized protein</fullName>
    </submittedName>
</protein>